<dbReference type="InterPro" id="IPR000494">
    <property type="entry name" value="Rcpt_L-dom"/>
</dbReference>
<keyword evidence="8" id="KW-0067">ATP-binding</keyword>
<dbReference type="InterPro" id="IPR006212">
    <property type="entry name" value="Furin_repeat"/>
</dbReference>
<evidence type="ECO:0000256" key="6">
    <source>
        <dbReference type="ARBA" id="ARBA00022741"/>
    </source>
</evidence>
<dbReference type="GO" id="GO:0016020">
    <property type="term" value="C:membrane"/>
    <property type="evidence" value="ECO:0007669"/>
    <property type="project" value="UniProtKB-SubCell"/>
</dbReference>
<evidence type="ECO:0000256" key="1">
    <source>
        <dbReference type="ARBA" id="ARBA00004479"/>
    </source>
</evidence>
<evidence type="ECO:0000256" key="8">
    <source>
        <dbReference type="ARBA" id="ARBA00022840"/>
    </source>
</evidence>
<evidence type="ECO:0000256" key="3">
    <source>
        <dbReference type="ARBA" id="ARBA00022553"/>
    </source>
</evidence>
<evidence type="ECO:0000256" key="7">
    <source>
        <dbReference type="ARBA" id="ARBA00022777"/>
    </source>
</evidence>
<dbReference type="WBParaSite" id="EVEC_0000805501-mRNA-1">
    <property type="protein sequence ID" value="EVEC_0000805501-mRNA-1"/>
    <property type="gene ID" value="EVEC_0000805501"/>
</dbReference>
<evidence type="ECO:0000259" key="16">
    <source>
        <dbReference type="Pfam" id="PF01030"/>
    </source>
</evidence>
<evidence type="ECO:0000313" key="17">
    <source>
        <dbReference type="WBParaSite" id="EVEC_0000805501-mRNA-1"/>
    </source>
</evidence>
<protein>
    <recommendedName>
        <fullName evidence="2">receptor protein-tyrosine kinase</fullName>
        <ecNumber evidence="2">2.7.10.1</ecNumber>
    </recommendedName>
</protein>
<dbReference type="GO" id="GO:0005524">
    <property type="term" value="F:ATP binding"/>
    <property type="evidence" value="ECO:0007669"/>
    <property type="project" value="UniProtKB-KW"/>
</dbReference>
<reference evidence="17" key="1">
    <citation type="submission" date="2017-02" db="UniProtKB">
        <authorList>
            <consortium name="WormBaseParasite"/>
        </authorList>
    </citation>
    <scope>IDENTIFICATION</scope>
</reference>
<dbReference type="InterPro" id="IPR006211">
    <property type="entry name" value="Furin-like_Cys-rich_dom"/>
</dbReference>
<keyword evidence="4" id="KW-0808">Transferase</keyword>
<dbReference type="SUPFAM" id="SSF52058">
    <property type="entry name" value="L domain-like"/>
    <property type="match status" value="2"/>
</dbReference>
<evidence type="ECO:0000256" key="2">
    <source>
        <dbReference type="ARBA" id="ARBA00011902"/>
    </source>
</evidence>
<dbReference type="InterPro" id="IPR009030">
    <property type="entry name" value="Growth_fac_rcpt_cys_sf"/>
</dbReference>
<comment type="catalytic activity">
    <reaction evidence="14">
        <text>L-tyrosyl-[protein] + ATP = O-phospho-L-tyrosyl-[protein] + ADP + H(+)</text>
        <dbReference type="Rhea" id="RHEA:10596"/>
        <dbReference type="Rhea" id="RHEA-COMP:10136"/>
        <dbReference type="Rhea" id="RHEA-COMP:20101"/>
        <dbReference type="ChEBI" id="CHEBI:15378"/>
        <dbReference type="ChEBI" id="CHEBI:30616"/>
        <dbReference type="ChEBI" id="CHEBI:46858"/>
        <dbReference type="ChEBI" id="CHEBI:61978"/>
        <dbReference type="ChEBI" id="CHEBI:456216"/>
        <dbReference type="EC" id="2.7.10.1"/>
    </reaction>
</comment>
<dbReference type="CDD" id="cd00064">
    <property type="entry name" value="FU"/>
    <property type="match status" value="1"/>
</dbReference>
<evidence type="ECO:0000256" key="13">
    <source>
        <dbReference type="ARBA" id="ARBA00023180"/>
    </source>
</evidence>
<keyword evidence="9" id="KW-1133">Transmembrane helix</keyword>
<dbReference type="GO" id="GO:0004714">
    <property type="term" value="F:transmembrane receptor protein tyrosine kinase activity"/>
    <property type="evidence" value="ECO:0007669"/>
    <property type="project" value="UniProtKB-EC"/>
</dbReference>
<keyword evidence="10" id="KW-0472">Membrane</keyword>
<evidence type="ECO:0000256" key="12">
    <source>
        <dbReference type="ARBA" id="ARBA00023170"/>
    </source>
</evidence>
<proteinExistence type="predicted"/>
<evidence type="ECO:0000256" key="5">
    <source>
        <dbReference type="ARBA" id="ARBA00022692"/>
    </source>
</evidence>
<sequence length="564" mass="63934">LDFYKTVFLVISFVYKYILEHSISLLVLQNNFLYLIILFQGIKLFQGCAGKDRYCGNVDIRTASKYGDPLIDYKNCTVVEGNVIIAVYNDTTVDETTYESFKNIRVVTGFVVVFFTENLRSLSRVLPNLRIIGGDDMIVNYALIVYSNMGLHDIGLSKLTAILNGGVYSVGNENLCYVWSVNWDRLLQGPDRHIYIDEGANLKAGSYSCNYGGTCNVNNSSRCLIENGKPMCWSKNFCQEGLCENTTVRGPGCDDQGRRCHEQCIGGCSAVDDPSSCHYCRNVNFDGECVESCPEGMLELKAKLQCVERLSNLDENDPYKCKKCSDEKGCVKRCSDDFLLHDGAELKRLFHGECEVIDGNLEIELTTLTFYFVLCGKFPYFFRDKVGYYMAGALDETLLRIREITGYLIIRFSTSLTSLRSFRNLERIGGKSLYQNRFALAVFDNKNLVELFDTKDGKGLVIEKGSVQFQNNPQLCYKEIRKLINYANLQNSTIDASPFSNGDQAICKNLFVFACKYAFYVQTKVVKHDGSRQGFSKVQFFRTKPYKPSEPDDFQYKASSNEIR</sequence>
<keyword evidence="12" id="KW-0675">Receptor</keyword>
<keyword evidence="11" id="KW-0829">Tyrosine-protein kinase</keyword>
<evidence type="ECO:0000256" key="11">
    <source>
        <dbReference type="ARBA" id="ARBA00023137"/>
    </source>
</evidence>
<dbReference type="AlphaFoldDB" id="A0A0N4VBY2"/>
<keyword evidence="13" id="KW-0325">Glycoprotein</keyword>
<keyword evidence="6" id="KW-0547">Nucleotide-binding</keyword>
<dbReference type="Gene3D" id="3.80.20.20">
    <property type="entry name" value="Receptor L-domain"/>
    <property type="match status" value="2"/>
</dbReference>
<evidence type="ECO:0000256" key="14">
    <source>
        <dbReference type="ARBA" id="ARBA00051243"/>
    </source>
</evidence>
<keyword evidence="7" id="KW-0418">Kinase</keyword>
<dbReference type="Pfam" id="PF00757">
    <property type="entry name" value="Furin-like"/>
    <property type="match status" value="1"/>
</dbReference>
<accession>A0A0N4VBY2</accession>
<keyword evidence="3" id="KW-0597">Phosphoprotein</keyword>
<evidence type="ECO:0000259" key="15">
    <source>
        <dbReference type="Pfam" id="PF00757"/>
    </source>
</evidence>
<organism evidence="17">
    <name type="scientific">Enterobius vermicularis</name>
    <name type="common">Human pinworm</name>
    <dbReference type="NCBI Taxonomy" id="51028"/>
    <lineage>
        <taxon>Eukaryota</taxon>
        <taxon>Metazoa</taxon>
        <taxon>Ecdysozoa</taxon>
        <taxon>Nematoda</taxon>
        <taxon>Chromadorea</taxon>
        <taxon>Rhabditida</taxon>
        <taxon>Spirurina</taxon>
        <taxon>Oxyuridomorpha</taxon>
        <taxon>Oxyuroidea</taxon>
        <taxon>Oxyuridae</taxon>
        <taxon>Enterobius</taxon>
    </lineage>
</organism>
<evidence type="ECO:0000256" key="9">
    <source>
        <dbReference type="ARBA" id="ARBA00022989"/>
    </source>
</evidence>
<dbReference type="SUPFAM" id="SSF57184">
    <property type="entry name" value="Growth factor receptor domain"/>
    <property type="match status" value="1"/>
</dbReference>
<feature type="domain" description="Receptor L-domain" evidence="16">
    <location>
        <begin position="353"/>
        <end position="482"/>
    </location>
</feature>
<keyword evidence="5" id="KW-0812">Transmembrane</keyword>
<evidence type="ECO:0000256" key="10">
    <source>
        <dbReference type="ARBA" id="ARBA00023136"/>
    </source>
</evidence>
<dbReference type="Pfam" id="PF01030">
    <property type="entry name" value="Recep_L_domain"/>
    <property type="match status" value="2"/>
</dbReference>
<feature type="domain" description="Furin-like cysteine-rich" evidence="15">
    <location>
        <begin position="222"/>
        <end position="341"/>
    </location>
</feature>
<name>A0A0N4VBY2_ENTVE</name>
<feature type="domain" description="Receptor L-domain" evidence="16">
    <location>
        <begin position="75"/>
        <end position="185"/>
    </location>
</feature>
<comment type="subcellular location">
    <subcellularLocation>
        <location evidence="1">Membrane</location>
        <topology evidence="1">Single-pass type I membrane protein</topology>
    </subcellularLocation>
</comment>
<dbReference type="InterPro" id="IPR036941">
    <property type="entry name" value="Rcpt_L-dom_sf"/>
</dbReference>
<dbReference type="EC" id="2.7.10.1" evidence="2"/>
<evidence type="ECO:0000256" key="4">
    <source>
        <dbReference type="ARBA" id="ARBA00022679"/>
    </source>
</evidence>